<evidence type="ECO:0000256" key="5">
    <source>
        <dbReference type="ARBA" id="ARBA00022723"/>
    </source>
</evidence>
<keyword evidence="6 10" id="KW-0863">Zinc-finger</keyword>
<evidence type="ECO:0000256" key="1">
    <source>
        <dbReference type="ARBA" id="ARBA00004123"/>
    </source>
</evidence>
<feature type="compositionally biased region" description="Low complexity" evidence="11">
    <location>
        <begin position="300"/>
        <end position="309"/>
    </location>
</feature>
<evidence type="ECO:0000256" key="4">
    <source>
        <dbReference type="ARBA" id="ARBA00022679"/>
    </source>
</evidence>
<keyword evidence="7" id="KW-0833">Ubl conjugation pathway</keyword>
<organism evidence="13 14">
    <name type="scientific">Aspergillus taichungensis</name>
    <dbReference type="NCBI Taxonomy" id="482145"/>
    <lineage>
        <taxon>Eukaryota</taxon>
        <taxon>Fungi</taxon>
        <taxon>Dikarya</taxon>
        <taxon>Ascomycota</taxon>
        <taxon>Pezizomycotina</taxon>
        <taxon>Eurotiomycetes</taxon>
        <taxon>Eurotiomycetidae</taxon>
        <taxon>Eurotiales</taxon>
        <taxon>Aspergillaceae</taxon>
        <taxon>Aspergillus</taxon>
        <taxon>Aspergillus subgen. Circumdati</taxon>
    </lineage>
</organism>
<dbReference type="AlphaFoldDB" id="A0A2J5HWY0"/>
<evidence type="ECO:0000256" key="6">
    <source>
        <dbReference type="ARBA" id="ARBA00022771"/>
    </source>
</evidence>
<evidence type="ECO:0000256" key="10">
    <source>
        <dbReference type="PROSITE-ProRule" id="PRU00452"/>
    </source>
</evidence>
<dbReference type="SUPFAM" id="SSF57850">
    <property type="entry name" value="RING/U-box"/>
    <property type="match status" value="1"/>
</dbReference>
<feature type="domain" description="SP-RING-type" evidence="12">
    <location>
        <begin position="307"/>
        <end position="410"/>
    </location>
</feature>
<dbReference type="GO" id="GO:0005634">
    <property type="term" value="C:nucleus"/>
    <property type="evidence" value="ECO:0007669"/>
    <property type="project" value="UniProtKB-SubCell"/>
</dbReference>
<dbReference type="GO" id="GO:0000724">
    <property type="term" value="P:double-strand break repair via homologous recombination"/>
    <property type="evidence" value="ECO:0007669"/>
    <property type="project" value="InterPro"/>
</dbReference>
<dbReference type="InterPro" id="IPR026846">
    <property type="entry name" value="Nse2(Mms21)"/>
</dbReference>
<evidence type="ECO:0000256" key="3">
    <source>
        <dbReference type="ARBA" id="ARBA00008212"/>
    </source>
</evidence>
<keyword evidence="14" id="KW-1185">Reference proteome</keyword>
<feature type="compositionally biased region" description="Basic and acidic residues" evidence="11">
    <location>
        <begin position="77"/>
        <end position="91"/>
    </location>
</feature>
<feature type="compositionally biased region" description="Basic and acidic residues" evidence="11">
    <location>
        <begin position="459"/>
        <end position="474"/>
    </location>
</feature>
<dbReference type="EMBL" id="KZ559531">
    <property type="protein sequence ID" value="PLN81951.1"/>
    <property type="molecule type" value="Genomic_DNA"/>
</dbReference>
<reference evidence="14" key="1">
    <citation type="submission" date="2017-12" db="EMBL/GenBank/DDBJ databases">
        <authorList>
            <consortium name="DOE Joint Genome Institute"/>
            <person name="Mondo S.J."/>
            <person name="Kjaerbolling I."/>
            <person name="Vesth T.C."/>
            <person name="Frisvad J.C."/>
            <person name="Nybo J.L."/>
            <person name="Theobald S."/>
            <person name="Kuo A."/>
            <person name="Bowyer P."/>
            <person name="Matsuda Y."/>
            <person name="Lyhne E.K."/>
            <person name="Kogle M.E."/>
            <person name="Clum A."/>
            <person name="Lipzen A."/>
            <person name="Salamov A."/>
            <person name="Ngan C.Y."/>
            <person name="Daum C."/>
            <person name="Chiniquy J."/>
            <person name="Barry K."/>
            <person name="LaButti K."/>
            <person name="Haridas S."/>
            <person name="Simmons B.A."/>
            <person name="Magnuson J.K."/>
            <person name="Mortensen U.H."/>
            <person name="Larsen T.O."/>
            <person name="Grigoriev I.V."/>
            <person name="Baker S.E."/>
            <person name="Andersen M.R."/>
            <person name="Nordberg H.P."/>
            <person name="Cantor M.N."/>
            <person name="Hua S.X."/>
        </authorList>
    </citation>
    <scope>NUCLEOTIDE SEQUENCE [LARGE SCALE GENOMIC DNA]</scope>
    <source>
        <strain evidence="14">IBT 19404</strain>
    </source>
</reference>
<feature type="compositionally biased region" description="Low complexity" evidence="11">
    <location>
        <begin position="97"/>
        <end position="107"/>
    </location>
</feature>
<keyword evidence="4" id="KW-0808">Transferase</keyword>
<dbReference type="InterPro" id="IPR013083">
    <property type="entry name" value="Znf_RING/FYVE/PHD"/>
</dbReference>
<evidence type="ECO:0000313" key="13">
    <source>
        <dbReference type="EMBL" id="PLN81951.1"/>
    </source>
</evidence>
<name>A0A2J5HWY0_9EURO</name>
<dbReference type="PROSITE" id="PS51044">
    <property type="entry name" value="ZF_SP_RING"/>
    <property type="match status" value="1"/>
</dbReference>
<dbReference type="PANTHER" id="PTHR21330:SF1">
    <property type="entry name" value="E3 SUMO-PROTEIN LIGASE NSE2"/>
    <property type="match status" value="1"/>
</dbReference>
<feature type="region of interest" description="Disordered" evidence="11">
    <location>
        <begin position="164"/>
        <end position="229"/>
    </location>
</feature>
<sequence length="474" mass="52804">MPPRRRQPQEEQQEEETFTYEPPLKTLNSTGHRALLQLLKSQPLRHLKTHLQHAEEKLTDAAGEVNERLTDAHVRYQRLKERRGSSTRDQDADGEDAAAAAAAAVAEGGDDNDEDGEKARVARLEEDVMRITGRLEVQMRKTIDAEAMVDGLGVVLGRFEDEAERESIAAPGAPVSASTRGRRGRIDEEEEGGEEEEEEEEEKQDFVPTSQKLADELEEDHTKWDELSPTERYSTNNAYIGFYRIIHEAKHPGNDIPPLPPSSTWFTHLEPASQSHRKTSPSQPQSQSQSRTHTRPHSPAPSTTSTTSSDLAISSEIISLNCPLTLLPFQNPVTSTKCPHSFEREAIESMLSQSQTTVAVSAATSAGSSRGGRKGRRVRAVKCPVCSVLLTGDDLRADAVLVRRVKRAEAARRREEEEGDSEGDYGVVGGEGSRKRARRSEITVRSDDEEEEEEEEDREQQVVRIKQERFVSQG</sequence>
<evidence type="ECO:0000259" key="12">
    <source>
        <dbReference type="PROSITE" id="PS51044"/>
    </source>
</evidence>
<comment type="similarity">
    <text evidence="3">Belongs to the NSE2 family.</text>
</comment>
<evidence type="ECO:0000256" key="11">
    <source>
        <dbReference type="SAM" id="MobiDB-lite"/>
    </source>
</evidence>
<keyword evidence="5" id="KW-0479">Metal-binding</keyword>
<gene>
    <name evidence="13" type="ORF">BDW42DRAFT_193345</name>
</gene>
<dbReference type="Pfam" id="PF11789">
    <property type="entry name" value="zf-Nse"/>
    <property type="match status" value="1"/>
</dbReference>
<feature type="region of interest" description="Disordered" evidence="11">
    <location>
        <begin position="254"/>
        <end position="309"/>
    </location>
</feature>
<dbReference type="GO" id="GO:0061665">
    <property type="term" value="F:SUMO ligase activity"/>
    <property type="evidence" value="ECO:0007669"/>
    <property type="project" value="TreeGrafter"/>
</dbReference>
<dbReference type="PANTHER" id="PTHR21330">
    <property type="entry name" value="E3 SUMO-PROTEIN LIGASE NSE2"/>
    <property type="match status" value="1"/>
</dbReference>
<evidence type="ECO:0000256" key="8">
    <source>
        <dbReference type="ARBA" id="ARBA00022833"/>
    </source>
</evidence>
<dbReference type="UniPathway" id="UPA00886"/>
<dbReference type="CDD" id="cd16651">
    <property type="entry name" value="SPL-RING_NSE2"/>
    <property type="match status" value="1"/>
</dbReference>
<dbReference type="Gene3D" id="3.30.40.10">
    <property type="entry name" value="Zinc/RING finger domain, C3HC4 (zinc finger)"/>
    <property type="match status" value="1"/>
</dbReference>
<feature type="region of interest" description="Disordered" evidence="11">
    <location>
        <begin position="1"/>
        <end position="29"/>
    </location>
</feature>
<evidence type="ECO:0000256" key="2">
    <source>
        <dbReference type="ARBA" id="ARBA00004718"/>
    </source>
</evidence>
<proteinExistence type="inferred from homology"/>
<feature type="compositionally biased region" description="Acidic residues" evidence="11">
    <location>
        <begin position="187"/>
        <end position="203"/>
    </location>
</feature>
<dbReference type="InterPro" id="IPR004181">
    <property type="entry name" value="Znf_MIZ"/>
</dbReference>
<feature type="compositionally biased region" description="Acidic residues" evidence="11">
    <location>
        <begin position="447"/>
        <end position="458"/>
    </location>
</feature>
<evidence type="ECO:0000313" key="14">
    <source>
        <dbReference type="Proteomes" id="UP000235023"/>
    </source>
</evidence>
<feature type="region of interest" description="Disordered" evidence="11">
    <location>
        <begin position="408"/>
        <end position="474"/>
    </location>
</feature>
<dbReference type="GO" id="GO:0016925">
    <property type="term" value="P:protein sumoylation"/>
    <property type="evidence" value="ECO:0007669"/>
    <property type="project" value="UniProtKB-UniPathway"/>
</dbReference>
<comment type="pathway">
    <text evidence="2">Protein modification; protein sumoylation.</text>
</comment>
<dbReference type="OrthoDB" id="756301at2759"/>
<dbReference type="GO" id="GO:0008270">
    <property type="term" value="F:zinc ion binding"/>
    <property type="evidence" value="ECO:0007669"/>
    <property type="project" value="UniProtKB-KW"/>
</dbReference>
<keyword evidence="8" id="KW-0862">Zinc</keyword>
<feature type="compositionally biased region" description="Low complexity" evidence="11">
    <location>
        <begin position="280"/>
        <end position="290"/>
    </location>
</feature>
<comment type="subcellular location">
    <subcellularLocation>
        <location evidence="1">Nucleus</location>
    </subcellularLocation>
</comment>
<protein>
    <submittedName>
        <fullName evidence="13">Zinc-finger of the MIZ type in Nse subunit-domain-containing protein</fullName>
    </submittedName>
</protein>
<keyword evidence="9" id="KW-0539">Nucleus</keyword>
<evidence type="ECO:0000256" key="7">
    <source>
        <dbReference type="ARBA" id="ARBA00022786"/>
    </source>
</evidence>
<dbReference type="Proteomes" id="UP000235023">
    <property type="component" value="Unassembled WGS sequence"/>
</dbReference>
<feature type="region of interest" description="Disordered" evidence="11">
    <location>
        <begin position="77"/>
        <end position="116"/>
    </location>
</feature>
<dbReference type="GO" id="GO:0030915">
    <property type="term" value="C:Smc5-Smc6 complex"/>
    <property type="evidence" value="ECO:0007669"/>
    <property type="project" value="InterPro"/>
</dbReference>
<evidence type="ECO:0000256" key="9">
    <source>
        <dbReference type="ARBA" id="ARBA00023242"/>
    </source>
</evidence>
<accession>A0A2J5HWY0</accession>